<dbReference type="InterPro" id="IPR023393">
    <property type="entry name" value="START-like_dom_sf"/>
</dbReference>
<dbReference type="Gene3D" id="3.30.530.20">
    <property type="match status" value="1"/>
</dbReference>
<evidence type="ECO:0008006" key="3">
    <source>
        <dbReference type="Google" id="ProtNLM"/>
    </source>
</evidence>
<name>A0AAQ4CS18_9CREN</name>
<dbReference type="KEGG" id="scas:SACC_16160"/>
<dbReference type="EMBL" id="AP025226">
    <property type="protein sequence ID" value="BDB98599.1"/>
    <property type="molecule type" value="Genomic_DNA"/>
</dbReference>
<organism evidence="1 2">
    <name type="scientific">Saccharolobus caldissimus</name>
    <dbReference type="NCBI Taxonomy" id="1702097"/>
    <lineage>
        <taxon>Archaea</taxon>
        <taxon>Thermoproteota</taxon>
        <taxon>Thermoprotei</taxon>
        <taxon>Sulfolobales</taxon>
        <taxon>Sulfolobaceae</taxon>
        <taxon>Saccharolobus</taxon>
    </lineage>
</organism>
<sequence>MEEKIELLGDGFDEKLVAIFSDPNFLLPNLLGAINVDFKENDFRAEVPMSLLFGKGTYVIYGKIISSLNSVIYVINVAGYGPDKGGKIRIDLQKGKVTINVNLSIPIEPINGRVIKSRIKEFKNKANELIRLERIKRKI</sequence>
<dbReference type="GeneID" id="68866350"/>
<dbReference type="AlphaFoldDB" id="A0AAQ4CS18"/>
<reference evidence="1 2" key="1">
    <citation type="journal article" date="2022" name="Microbiol. Resour. Announc.">
        <title>Complete Genome Sequence of the Hyperthermophilic and Acidophilic Archaeon Saccharolobus caldissimus Strain HS-3T.</title>
        <authorList>
            <person name="Sakai H.D."/>
            <person name="Kurosawa N."/>
        </authorList>
    </citation>
    <scope>NUCLEOTIDE SEQUENCE [LARGE SCALE GENOMIC DNA]</scope>
    <source>
        <strain evidence="1 2">JCM32116</strain>
    </source>
</reference>
<evidence type="ECO:0000313" key="2">
    <source>
        <dbReference type="Proteomes" id="UP001319921"/>
    </source>
</evidence>
<protein>
    <recommendedName>
        <fullName evidence="3">DUF3211 domain-containing protein</fullName>
    </recommendedName>
</protein>
<keyword evidence="2" id="KW-1185">Reference proteome</keyword>
<dbReference type="Pfam" id="PF11485">
    <property type="entry name" value="STK_08120-like"/>
    <property type="match status" value="1"/>
</dbReference>
<accession>A0AAQ4CS18</accession>
<gene>
    <name evidence="1" type="ORF">SACC_16160</name>
</gene>
<evidence type="ECO:0000313" key="1">
    <source>
        <dbReference type="EMBL" id="BDB98599.1"/>
    </source>
</evidence>
<dbReference type="RefSeq" id="WP_229572446.1">
    <property type="nucleotide sequence ID" value="NZ_AP025226.1"/>
</dbReference>
<proteinExistence type="predicted"/>
<dbReference type="InterPro" id="IPR021578">
    <property type="entry name" value="STK_08120-like"/>
</dbReference>
<dbReference type="Proteomes" id="UP001319921">
    <property type="component" value="Chromosome"/>
</dbReference>